<feature type="chain" id="PRO_5003122462" description="Mesoderm development candidate 2" evidence="1">
    <location>
        <begin position="22"/>
        <end position="186"/>
    </location>
</feature>
<dbReference type="Gene3D" id="3.30.70.260">
    <property type="match status" value="1"/>
</dbReference>
<dbReference type="PANTHER" id="PTHR36357:SF1">
    <property type="entry name" value="OS03G0148300 PROTEIN"/>
    <property type="match status" value="1"/>
</dbReference>
<accession>D8S787</accession>
<dbReference type="Gramene" id="EFJ19563">
    <property type="protein sequence ID" value="EFJ19563"/>
    <property type="gene ID" value="SELMODRAFT_418923"/>
</dbReference>
<keyword evidence="1" id="KW-0732">Signal</keyword>
<proteinExistence type="predicted"/>
<dbReference type="InParanoid" id="D8S787"/>
<dbReference type="OMA" id="SRMEMSE"/>
<dbReference type="eggNOG" id="ENOG502RXU7">
    <property type="taxonomic scope" value="Eukaryota"/>
</dbReference>
<protein>
    <recommendedName>
        <fullName evidence="4">Mesoderm development candidate 2</fullName>
    </recommendedName>
</protein>
<keyword evidence="3" id="KW-1185">Reference proteome</keyword>
<dbReference type="EMBL" id="GL377605">
    <property type="protein sequence ID" value="EFJ19563.1"/>
    <property type="molecule type" value="Genomic_DNA"/>
</dbReference>
<dbReference type="KEGG" id="smo:SELMODRAFT_418923"/>
<reference evidence="2 3" key="1">
    <citation type="journal article" date="2011" name="Science">
        <title>The Selaginella genome identifies genetic changes associated with the evolution of vascular plants.</title>
        <authorList>
            <person name="Banks J.A."/>
            <person name="Nishiyama T."/>
            <person name="Hasebe M."/>
            <person name="Bowman J.L."/>
            <person name="Gribskov M."/>
            <person name="dePamphilis C."/>
            <person name="Albert V.A."/>
            <person name="Aono N."/>
            <person name="Aoyama T."/>
            <person name="Ambrose B.A."/>
            <person name="Ashton N.W."/>
            <person name="Axtell M.J."/>
            <person name="Barker E."/>
            <person name="Barker M.S."/>
            <person name="Bennetzen J.L."/>
            <person name="Bonawitz N.D."/>
            <person name="Chapple C."/>
            <person name="Cheng C."/>
            <person name="Correa L.G."/>
            <person name="Dacre M."/>
            <person name="DeBarry J."/>
            <person name="Dreyer I."/>
            <person name="Elias M."/>
            <person name="Engstrom E.M."/>
            <person name="Estelle M."/>
            <person name="Feng L."/>
            <person name="Finet C."/>
            <person name="Floyd S.K."/>
            <person name="Frommer W.B."/>
            <person name="Fujita T."/>
            <person name="Gramzow L."/>
            <person name="Gutensohn M."/>
            <person name="Harholt J."/>
            <person name="Hattori M."/>
            <person name="Heyl A."/>
            <person name="Hirai T."/>
            <person name="Hiwatashi Y."/>
            <person name="Ishikawa M."/>
            <person name="Iwata M."/>
            <person name="Karol K.G."/>
            <person name="Koehler B."/>
            <person name="Kolukisaoglu U."/>
            <person name="Kubo M."/>
            <person name="Kurata T."/>
            <person name="Lalonde S."/>
            <person name="Li K."/>
            <person name="Li Y."/>
            <person name="Litt A."/>
            <person name="Lyons E."/>
            <person name="Manning G."/>
            <person name="Maruyama T."/>
            <person name="Michael T.P."/>
            <person name="Mikami K."/>
            <person name="Miyazaki S."/>
            <person name="Morinaga S."/>
            <person name="Murata T."/>
            <person name="Mueller-Roeber B."/>
            <person name="Nelson D.R."/>
            <person name="Obara M."/>
            <person name="Oguri Y."/>
            <person name="Olmstead R.G."/>
            <person name="Onodera N."/>
            <person name="Petersen B.L."/>
            <person name="Pils B."/>
            <person name="Prigge M."/>
            <person name="Rensing S.A."/>
            <person name="Riano-Pachon D.M."/>
            <person name="Roberts A.W."/>
            <person name="Sato Y."/>
            <person name="Scheller H.V."/>
            <person name="Schulz B."/>
            <person name="Schulz C."/>
            <person name="Shakirov E.V."/>
            <person name="Shibagaki N."/>
            <person name="Shinohara N."/>
            <person name="Shippen D.E."/>
            <person name="Soerensen I."/>
            <person name="Sotooka R."/>
            <person name="Sugimoto N."/>
            <person name="Sugita M."/>
            <person name="Sumikawa N."/>
            <person name="Tanurdzic M."/>
            <person name="Theissen G."/>
            <person name="Ulvskov P."/>
            <person name="Wakazuki S."/>
            <person name="Weng J.K."/>
            <person name="Willats W.W."/>
            <person name="Wipf D."/>
            <person name="Wolf P.G."/>
            <person name="Yang L."/>
            <person name="Zimmer A.D."/>
            <person name="Zhu Q."/>
            <person name="Mitros T."/>
            <person name="Hellsten U."/>
            <person name="Loque D."/>
            <person name="Otillar R."/>
            <person name="Salamov A."/>
            <person name="Schmutz J."/>
            <person name="Shapiro H."/>
            <person name="Lindquist E."/>
            <person name="Lucas S."/>
            <person name="Rokhsar D."/>
            <person name="Grigoriev I.V."/>
        </authorList>
    </citation>
    <scope>NUCLEOTIDE SEQUENCE [LARGE SCALE GENOMIC DNA]</scope>
</reference>
<dbReference type="AlphaFoldDB" id="D8S787"/>
<sequence>MARRLLVAMIQLLMIAAVAKKVRIPDHLDDVVDDEEDEEWKMWGKKAVSKPVFDPPPDFTGMTPDQIQAEMMKRHIGPAMGFVKLRLDVPRSKEELPELAKKWSRLLRTGGIGARVTAVDLNTLMFTLDSGKETTELKDFFLRQPEAYEVKIGQQAFRRPGDPPLEVVIEKRKLAKERKQEPNDEL</sequence>
<evidence type="ECO:0000313" key="2">
    <source>
        <dbReference type="EMBL" id="EFJ19563.1"/>
    </source>
</evidence>
<evidence type="ECO:0000313" key="3">
    <source>
        <dbReference type="Proteomes" id="UP000001514"/>
    </source>
</evidence>
<dbReference type="FunCoup" id="D8S787">
    <property type="interactions" value="64"/>
</dbReference>
<gene>
    <name evidence="2" type="ORF">SELMODRAFT_418923</name>
</gene>
<name>D8S787_SELML</name>
<evidence type="ECO:0008006" key="4">
    <source>
        <dbReference type="Google" id="ProtNLM"/>
    </source>
</evidence>
<evidence type="ECO:0000256" key="1">
    <source>
        <dbReference type="SAM" id="SignalP"/>
    </source>
</evidence>
<dbReference type="HOGENOM" id="CLU_099240_0_0_1"/>
<organism evidence="3">
    <name type="scientific">Selaginella moellendorffii</name>
    <name type="common">Spikemoss</name>
    <dbReference type="NCBI Taxonomy" id="88036"/>
    <lineage>
        <taxon>Eukaryota</taxon>
        <taxon>Viridiplantae</taxon>
        <taxon>Streptophyta</taxon>
        <taxon>Embryophyta</taxon>
        <taxon>Tracheophyta</taxon>
        <taxon>Lycopodiopsida</taxon>
        <taxon>Selaginellales</taxon>
        <taxon>Selaginellaceae</taxon>
        <taxon>Selaginella</taxon>
    </lineage>
</organism>
<feature type="signal peptide" evidence="1">
    <location>
        <begin position="1"/>
        <end position="21"/>
    </location>
</feature>
<dbReference type="OrthoDB" id="75833at2759"/>
<dbReference type="PANTHER" id="PTHR36357">
    <property type="entry name" value="OS03G0148300 PROTEIN"/>
    <property type="match status" value="1"/>
</dbReference>
<dbReference type="Proteomes" id="UP000001514">
    <property type="component" value="Unassembled WGS sequence"/>
</dbReference>